<dbReference type="Proteomes" id="UP000663832">
    <property type="component" value="Unassembled WGS sequence"/>
</dbReference>
<evidence type="ECO:0000259" key="2">
    <source>
        <dbReference type="PROSITE" id="PS51673"/>
    </source>
</evidence>
<dbReference type="PROSITE" id="PS51673">
    <property type="entry name" value="SUZ"/>
    <property type="match status" value="1"/>
</dbReference>
<dbReference type="AlphaFoldDB" id="A0A814XJU4"/>
<gene>
    <name evidence="3" type="ORF">BJG266_LOCUS20420</name>
    <name evidence="4" type="ORF">QVE165_LOCUS26789</name>
</gene>
<evidence type="ECO:0000256" key="1">
    <source>
        <dbReference type="SAM" id="MobiDB-lite"/>
    </source>
</evidence>
<sequence length="288" mass="32307">MVDKVITTMGNDQDDWEVAVDTGEFDKRLEQLEKDRAATQESILSSTTSTTDDSDNRNFSNTNLIKTNKPIRILKRPTSQSQLPVINNEIPNSNTILATNNNNNNNSSFSNNISSSTTVPVISIIPRNQTNDVINSSQSTKSAIKTYEQRELEYRLARLRIMGEEESSIKDNDDADNLTNESNKSTSSSQSSTQNNSISNNSNVANLCTLNNSETIDFIPNINSTESCSQQQQQQQYHGAQSTSYPQMPLSSSIHYPPTTIYMPPSSNTMYHYQQQTWYGTQQYGQQQ</sequence>
<organism evidence="4 5">
    <name type="scientific">Adineta steineri</name>
    <dbReference type="NCBI Taxonomy" id="433720"/>
    <lineage>
        <taxon>Eukaryota</taxon>
        <taxon>Metazoa</taxon>
        <taxon>Spiralia</taxon>
        <taxon>Gnathifera</taxon>
        <taxon>Rotifera</taxon>
        <taxon>Eurotatoria</taxon>
        <taxon>Bdelloidea</taxon>
        <taxon>Adinetida</taxon>
        <taxon>Adinetidae</taxon>
        <taxon>Adineta</taxon>
    </lineage>
</organism>
<feature type="compositionally biased region" description="Polar residues" evidence="1">
    <location>
        <begin position="237"/>
        <end position="246"/>
    </location>
</feature>
<reference evidence="4" key="1">
    <citation type="submission" date="2021-02" db="EMBL/GenBank/DDBJ databases">
        <authorList>
            <person name="Nowell W R."/>
        </authorList>
    </citation>
    <scope>NUCLEOTIDE SEQUENCE</scope>
</reference>
<name>A0A814XJU4_9BILA</name>
<feature type="region of interest" description="Disordered" evidence="1">
    <location>
        <begin position="167"/>
        <end position="201"/>
    </location>
</feature>
<accession>A0A814XJU4</accession>
<feature type="compositionally biased region" description="Low complexity" evidence="1">
    <location>
        <begin position="177"/>
        <end position="201"/>
    </location>
</feature>
<dbReference type="PANTHER" id="PTHR31796:SF2">
    <property type="entry name" value="SUZ DOMAIN-CONTAINING PROTEIN 1"/>
    <property type="match status" value="1"/>
</dbReference>
<feature type="region of interest" description="Disordered" evidence="1">
    <location>
        <begin position="36"/>
        <end position="62"/>
    </location>
</feature>
<dbReference type="Proteomes" id="UP000663877">
    <property type="component" value="Unassembled WGS sequence"/>
</dbReference>
<dbReference type="PANTHER" id="PTHR31796">
    <property type="entry name" value="SUZ DOMAIN-CONTAINING PROTEIN 1"/>
    <property type="match status" value="1"/>
</dbReference>
<dbReference type="EMBL" id="CAJNOI010000115">
    <property type="protein sequence ID" value="CAF1083948.1"/>
    <property type="molecule type" value="Genomic_DNA"/>
</dbReference>
<keyword evidence="5" id="KW-1185">Reference proteome</keyword>
<dbReference type="InterPro" id="IPR039228">
    <property type="entry name" value="SZRD1"/>
</dbReference>
<evidence type="ECO:0000313" key="3">
    <source>
        <dbReference type="EMBL" id="CAF1083948.1"/>
    </source>
</evidence>
<dbReference type="InterPro" id="IPR024771">
    <property type="entry name" value="SUZ"/>
</dbReference>
<dbReference type="OrthoDB" id="10056423at2759"/>
<evidence type="ECO:0000313" key="4">
    <source>
        <dbReference type="EMBL" id="CAF1218967.1"/>
    </source>
</evidence>
<proteinExistence type="predicted"/>
<dbReference type="EMBL" id="CAJNOM010000200">
    <property type="protein sequence ID" value="CAF1218967.1"/>
    <property type="molecule type" value="Genomic_DNA"/>
</dbReference>
<feature type="compositionally biased region" description="Low complexity" evidence="1">
    <location>
        <begin position="45"/>
        <end position="62"/>
    </location>
</feature>
<protein>
    <recommendedName>
        <fullName evidence="2">SUZ domain-containing protein</fullName>
    </recommendedName>
</protein>
<dbReference type="Pfam" id="PF12752">
    <property type="entry name" value="SUZ"/>
    <property type="match status" value="1"/>
</dbReference>
<feature type="region of interest" description="Disordered" evidence="1">
    <location>
        <begin position="226"/>
        <end position="246"/>
    </location>
</feature>
<comment type="caution">
    <text evidence="4">The sequence shown here is derived from an EMBL/GenBank/DDBJ whole genome shotgun (WGS) entry which is preliminary data.</text>
</comment>
<evidence type="ECO:0000313" key="5">
    <source>
        <dbReference type="Proteomes" id="UP000663832"/>
    </source>
</evidence>
<feature type="domain" description="SUZ" evidence="2">
    <location>
        <begin position="103"/>
        <end position="166"/>
    </location>
</feature>